<proteinExistence type="predicted"/>
<comment type="caution">
    <text evidence="1">The sequence shown here is derived from an EMBL/GenBank/DDBJ whole genome shotgun (WGS) entry which is preliminary data.</text>
</comment>
<keyword evidence="2" id="KW-1185">Reference proteome</keyword>
<accession>A0A812SM29</accession>
<evidence type="ECO:0000313" key="1">
    <source>
        <dbReference type="EMBL" id="CAE7480467.1"/>
    </source>
</evidence>
<reference evidence="1" key="1">
    <citation type="submission" date="2021-02" db="EMBL/GenBank/DDBJ databases">
        <authorList>
            <person name="Dougan E. K."/>
            <person name="Rhodes N."/>
            <person name="Thang M."/>
            <person name="Chan C."/>
        </authorList>
    </citation>
    <scope>NUCLEOTIDE SEQUENCE</scope>
</reference>
<dbReference type="EMBL" id="CAJNDS010002449">
    <property type="protein sequence ID" value="CAE7480467.1"/>
    <property type="molecule type" value="Genomic_DNA"/>
</dbReference>
<dbReference type="OrthoDB" id="426959at2759"/>
<evidence type="ECO:0000313" key="2">
    <source>
        <dbReference type="Proteomes" id="UP000604046"/>
    </source>
</evidence>
<gene>
    <name evidence="1" type="ORF">SNAT2548_LOCUS26978</name>
</gene>
<name>A0A812SM29_9DINO</name>
<organism evidence="1 2">
    <name type="scientific">Symbiodinium natans</name>
    <dbReference type="NCBI Taxonomy" id="878477"/>
    <lineage>
        <taxon>Eukaryota</taxon>
        <taxon>Sar</taxon>
        <taxon>Alveolata</taxon>
        <taxon>Dinophyceae</taxon>
        <taxon>Suessiales</taxon>
        <taxon>Symbiodiniaceae</taxon>
        <taxon>Symbiodinium</taxon>
    </lineage>
</organism>
<sequence>MANSASGAEFRRQALALRRDRSELRRCLANLLASAEDSAQQLEHWQNSRTLDQAATAPRKRKRFVEADSTLVPRFRLAAVSEEFENGEQAEILAVAAAVQDVGVMGVAVLTRQFLELWQTDPVCWHQTEAVKVPLPAEASAAVAFDRTGQDLWLVIFSPEGAGEPCGVPCCALETRLFNRSSEGKLHLKARLRGPLAPLLAGPAALDQAAAVAAAGAVHILSWHPEQAAGGGTLGATSFTLAWCGSRARPPSPACLEALPQQRLALVLRDEVGAGELQVYSDSGHCLAFVDLGAAACVVPPQDPCPTTYCSGLGLLLLLADQDQWRLLAALTAVAPQPANSTAPVELELRQLSSMSAPVEGLAVDAVSEGLVAYRAQGASWLLDWQQRTVQALPCGWRPLVVSAGTLILAHEVDPESRGFSEVVFLEAG</sequence>
<dbReference type="AlphaFoldDB" id="A0A812SM29"/>
<protein>
    <submittedName>
        <fullName evidence="1">Uncharacterized protein</fullName>
    </submittedName>
</protein>
<dbReference type="Proteomes" id="UP000604046">
    <property type="component" value="Unassembled WGS sequence"/>
</dbReference>